<evidence type="ECO:0000256" key="3">
    <source>
        <dbReference type="SAM" id="Coils"/>
    </source>
</evidence>
<proteinExistence type="predicted"/>
<dbReference type="AlphaFoldDB" id="A0A9D2KC36"/>
<dbReference type="CDD" id="cd11386">
    <property type="entry name" value="MCP_signal"/>
    <property type="match status" value="1"/>
</dbReference>
<name>A0A9D2KC36_9BACT</name>
<reference evidence="6" key="1">
    <citation type="journal article" date="2021" name="PeerJ">
        <title>Extensive microbial diversity within the chicken gut microbiome revealed by metagenomics and culture.</title>
        <authorList>
            <person name="Gilroy R."/>
            <person name="Ravi A."/>
            <person name="Getino M."/>
            <person name="Pursley I."/>
            <person name="Horton D.L."/>
            <person name="Alikhan N.F."/>
            <person name="Baker D."/>
            <person name="Gharbi K."/>
            <person name="Hall N."/>
            <person name="Watson M."/>
            <person name="Adriaenssens E.M."/>
            <person name="Foster-Nyarko E."/>
            <person name="Jarju S."/>
            <person name="Secka A."/>
            <person name="Antonio M."/>
            <person name="Oren A."/>
            <person name="Chaudhuri R.R."/>
            <person name="La Ragione R."/>
            <person name="Hildebrand F."/>
            <person name="Pallen M.J."/>
        </authorList>
    </citation>
    <scope>NUCLEOTIDE SEQUENCE</scope>
    <source>
        <strain evidence="6">ChiW4-1371</strain>
    </source>
</reference>
<dbReference type="Gene3D" id="1.10.287.950">
    <property type="entry name" value="Methyl-accepting chemotaxis protein"/>
    <property type="match status" value="1"/>
</dbReference>
<dbReference type="InterPro" id="IPR025991">
    <property type="entry name" value="Chemoreceptor_zinc-bind_dom"/>
</dbReference>
<keyword evidence="3" id="KW-0175">Coiled coil</keyword>
<feature type="domain" description="Methyl-accepting transducer" evidence="5">
    <location>
        <begin position="147"/>
        <end position="345"/>
    </location>
</feature>
<sequence>MKVKYIYLIVTVISLILFPLIIFAGFPTLVNALMALVIVLGYFLVYHFHEKGFISAVKLMENISSQTNDISMRISQEDINKHPDMEKFYKCINKYMHNTESDYLSTLDTIATTGKQGLFVSQNLMVTNDLVQKSNEISQSINTVQGEMLIATENITTNTHTINEKSNTTVELTNEGRTMMEKARDISDQIDTAIKELNNEVNVLNDNADQIAIVIAVINEISDQTNLLALNAAIEAARAGEAGRGFAVVADEVRNLAEKTSNSTKQIGETVSDMQKSITTVTSRMETITKMLADQRTGIDSSFNNFQDIYNSSIDLNNSISEIMAASEEQNAVIHQIGSNLQEMSTESSQVTDKLQELFKAFNDMAISLNQLETKFTGIKYESKAGSFIAAKTAHIAFMRRLLVNNYMKNVIQLPNHLTCAFGKFYYNEGMELYGNDKDFKAIEPIHKRVHDLGLQIMANIDSRKFDENNKLVAELENNVEELVGILDKLIHRYS</sequence>
<dbReference type="SUPFAM" id="SSF58104">
    <property type="entry name" value="Methyl-accepting chemotaxis protein (MCP) signaling domain"/>
    <property type="match status" value="1"/>
</dbReference>
<evidence type="ECO:0000256" key="4">
    <source>
        <dbReference type="SAM" id="Phobius"/>
    </source>
</evidence>
<dbReference type="EMBL" id="DXAQ01000023">
    <property type="protein sequence ID" value="HIZ88613.1"/>
    <property type="molecule type" value="Genomic_DNA"/>
</dbReference>
<dbReference type="Proteomes" id="UP000824176">
    <property type="component" value="Unassembled WGS sequence"/>
</dbReference>
<dbReference type="PANTHER" id="PTHR32089">
    <property type="entry name" value="METHYL-ACCEPTING CHEMOTAXIS PROTEIN MCPB"/>
    <property type="match status" value="1"/>
</dbReference>
<dbReference type="Pfam" id="PF13682">
    <property type="entry name" value="CZB"/>
    <property type="match status" value="1"/>
</dbReference>
<dbReference type="GO" id="GO:0016020">
    <property type="term" value="C:membrane"/>
    <property type="evidence" value="ECO:0007669"/>
    <property type="project" value="InterPro"/>
</dbReference>
<dbReference type="GO" id="GO:0007165">
    <property type="term" value="P:signal transduction"/>
    <property type="evidence" value="ECO:0007669"/>
    <property type="project" value="UniProtKB-KW"/>
</dbReference>
<organism evidence="6 7">
    <name type="scientific">Candidatus Mucispirillum faecigallinarum</name>
    <dbReference type="NCBI Taxonomy" id="2838699"/>
    <lineage>
        <taxon>Bacteria</taxon>
        <taxon>Pseudomonadati</taxon>
        <taxon>Deferribacterota</taxon>
        <taxon>Deferribacteres</taxon>
        <taxon>Deferribacterales</taxon>
        <taxon>Mucispirillaceae</taxon>
        <taxon>Mucispirillum</taxon>
    </lineage>
</organism>
<feature type="coiled-coil region" evidence="3">
    <location>
        <begin position="180"/>
        <end position="214"/>
    </location>
</feature>
<evidence type="ECO:0000313" key="6">
    <source>
        <dbReference type="EMBL" id="HIZ88613.1"/>
    </source>
</evidence>
<reference evidence="6" key="2">
    <citation type="submission" date="2021-04" db="EMBL/GenBank/DDBJ databases">
        <authorList>
            <person name="Gilroy R."/>
        </authorList>
    </citation>
    <scope>NUCLEOTIDE SEQUENCE</scope>
    <source>
        <strain evidence="6">ChiW4-1371</strain>
    </source>
</reference>
<dbReference type="PROSITE" id="PS50111">
    <property type="entry name" value="CHEMOTAXIS_TRANSDUC_2"/>
    <property type="match status" value="1"/>
</dbReference>
<feature type="transmembrane region" description="Helical" evidence="4">
    <location>
        <begin position="5"/>
        <end position="26"/>
    </location>
</feature>
<protein>
    <submittedName>
        <fullName evidence="6">CZB domain-containing protein</fullName>
    </submittedName>
</protein>
<dbReference type="Gene3D" id="1.20.120.30">
    <property type="entry name" value="Aspartate receptor, ligand-binding domain"/>
    <property type="match status" value="1"/>
</dbReference>
<comment type="caution">
    <text evidence="6">The sequence shown here is derived from an EMBL/GenBank/DDBJ whole genome shotgun (WGS) entry which is preliminary data.</text>
</comment>
<evidence type="ECO:0000259" key="5">
    <source>
        <dbReference type="PROSITE" id="PS50111"/>
    </source>
</evidence>
<dbReference type="PANTHER" id="PTHR32089:SF41">
    <property type="entry name" value="METHYL-ACCEPTING CHEMOTAXIS PROTEIN"/>
    <property type="match status" value="1"/>
</dbReference>
<keyword evidence="4" id="KW-1133">Transmembrane helix</keyword>
<keyword evidence="1 2" id="KW-0807">Transducer</keyword>
<evidence type="ECO:0000256" key="1">
    <source>
        <dbReference type="ARBA" id="ARBA00023224"/>
    </source>
</evidence>
<dbReference type="SMART" id="SM00283">
    <property type="entry name" value="MA"/>
    <property type="match status" value="1"/>
</dbReference>
<keyword evidence="4" id="KW-0812">Transmembrane</keyword>
<keyword evidence="4" id="KW-0472">Membrane</keyword>
<dbReference type="Pfam" id="PF00015">
    <property type="entry name" value="MCPsignal"/>
    <property type="match status" value="1"/>
</dbReference>
<gene>
    <name evidence="6" type="ORF">H9804_01605</name>
</gene>
<dbReference type="InterPro" id="IPR004089">
    <property type="entry name" value="MCPsignal_dom"/>
</dbReference>
<evidence type="ECO:0000256" key="2">
    <source>
        <dbReference type="PROSITE-ProRule" id="PRU00284"/>
    </source>
</evidence>
<accession>A0A9D2KC36</accession>
<evidence type="ECO:0000313" key="7">
    <source>
        <dbReference type="Proteomes" id="UP000824176"/>
    </source>
</evidence>
<feature type="transmembrane region" description="Helical" evidence="4">
    <location>
        <begin position="32"/>
        <end position="49"/>
    </location>
</feature>